<name>A0ABT0YVG6_9BURK</name>
<dbReference type="Proteomes" id="UP001165541">
    <property type="component" value="Unassembled WGS sequence"/>
</dbReference>
<dbReference type="EMBL" id="JAMKFE010000022">
    <property type="protein sequence ID" value="MCM5682735.1"/>
    <property type="molecule type" value="Genomic_DNA"/>
</dbReference>
<reference evidence="3" key="1">
    <citation type="submission" date="2022-05" db="EMBL/GenBank/DDBJ databases">
        <title>Schlegelella sp. nov., isolated from mangrove soil.</title>
        <authorList>
            <person name="Liu Y."/>
            <person name="Ge X."/>
            <person name="Liu W."/>
        </authorList>
    </citation>
    <scope>NUCLEOTIDE SEQUENCE</scope>
    <source>
        <strain evidence="3">S2-27</strain>
    </source>
</reference>
<keyword evidence="1 2" id="KW-0732">Signal</keyword>
<evidence type="ECO:0000313" key="4">
    <source>
        <dbReference type="Proteomes" id="UP001165541"/>
    </source>
</evidence>
<accession>A0ABT0YVG6</accession>
<comment type="caution">
    <text evidence="3">The sequence shown here is derived from an EMBL/GenBank/DDBJ whole genome shotgun (WGS) entry which is preliminary data.</text>
</comment>
<feature type="signal peptide" evidence="2">
    <location>
        <begin position="1"/>
        <end position="20"/>
    </location>
</feature>
<sequence length="333" mass="36636">MPLNRWLFAALGLAATAAAAAPEYKWTMSYLPVTGTTYYDAAQVLPERIRKATNGRVEVTANGSLVPGNRLLEAVRDGDVQMTMPLSGYYTASQPLFTLGALPGISESHEDLDRLLDSPYGRALREMYARDYKAKELMSAAFCPQTMFSNKPVVTAEDWKGLRLRVNNAGTAVLANVLGAKPTSLAAGEVLPALQRGVIDAVLTDACWAYGAGFYTAVKHASVWKLGSVVPWNVLVNQEAWAQLPKDLQQSIEAELGKMEAEMKKDWQAKVAALPSQWQAKGVKYHVVSEAESKKVHDPKYMTPVFEAWYKQADARGVDAKRWEKVARDVVAR</sequence>
<dbReference type="PANTHER" id="PTHR33376:SF5">
    <property type="entry name" value="EXTRACYTOPLASMIC SOLUTE RECEPTOR PROTEIN"/>
    <property type="match status" value="1"/>
</dbReference>
<gene>
    <name evidence="3" type="primary">dctP</name>
    <name evidence="3" type="ORF">M8A51_24650</name>
</gene>
<evidence type="ECO:0000256" key="1">
    <source>
        <dbReference type="ARBA" id="ARBA00022729"/>
    </source>
</evidence>
<evidence type="ECO:0000256" key="2">
    <source>
        <dbReference type="SAM" id="SignalP"/>
    </source>
</evidence>
<evidence type="ECO:0000313" key="3">
    <source>
        <dbReference type="EMBL" id="MCM5682735.1"/>
    </source>
</evidence>
<dbReference type="Pfam" id="PF03480">
    <property type="entry name" value="DctP"/>
    <property type="match status" value="1"/>
</dbReference>
<protein>
    <submittedName>
        <fullName evidence="3">TRAP transporter substrate-binding protein DctP</fullName>
    </submittedName>
</protein>
<dbReference type="SUPFAM" id="SSF53850">
    <property type="entry name" value="Periplasmic binding protein-like II"/>
    <property type="match status" value="1"/>
</dbReference>
<dbReference type="RefSeq" id="WP_251781277.1">
    <property type="nucleotide sequence ID" value="NZ_JAMKFE010000022.1"/>
</dbReference>
<dbReference type="InterPro" id="IPR018389">
    <property type="entry name" value="DctP_fam"/>
</dbReference>
<dbReference type="NCBIfam" id="NF037995">
    <property type="entry name" value="TRAP_S1"/>
    <property type="match status" value="1"/>
</dbReference>
<feature type="chain" id="PRO_5047410791" evidence="2">
    <location>
        <begin position="21"/>
        <end position="333"/>
    </location>
</feature>
<keyword evidence="4" id="KW-1185">Reference proteome</keyword>
<dbReference type="PANTHER" id="PTHR33376">
    <property type="match status" value="1"/>
</dbReference>
<dbReference type="InterPro" id="IPR038404">
    <property type="entry name" value="TRAP_DctP_sf"/>
</dbReference>
<organism evidence="3 4">
    <name type="scientific">Caldimonas mangrovi</name>
    <dbReference type="NCBI Taxonomy" id="2944811"/>
    <lineage>
        <taxon>Bacteria</taxon>
        <taxon>Pseudomonadati</taxon>
        <taxon>Pseudomonadota</taxon>
        <taxon>Betaproteobacteria</taxon>
        <taxon>Burkholderiales</taxon>
        <taxon>Sphaerotilaceae</taxon>
        <taxon>Caldimonas</taxon>
    </lineage>
</organism>
<dbReference type="Gene3D" id="3.40.190.170">
    <property type="entry name" value="Bacterial extracellular solute-binding protein, family 7"/>
    <property type="match status" value="1"/>
</dbReference>
<proteinExistence type="predicted"/>